<name>A0ABT4J3T2_9RHOB</name>
<dbReference type="EMBL" id="JAPTYD010000009">
    <property type="protein sequence ID" value="MCZ0961741.1"/>
    <property type="molecule type" value="Genomic_DNA"/>
</dbReference>
<dbReference type="GO" id="GO:0000034">
    <property type="term" value="F:adenine deaminase activity"/>
    <property type="evidence" value="ECO:0007669"/>
    <property type="project" value="UniProtKB-EC"/>
</dbReference>
<gene>
    <name evidence="6 9" type="primary">ade</name>
    <name evidence="9" type="ORF">OU682_08930</name>
</gene>
<comment type="catalytic activity">
    <reaction evidence="5 6">
        <text>adenine + H2O + H(+) = hypoxanthine + NH4(+)</text>
        <dbReference type="Rhea" id="RHEA:23688"/>
        <dbReference type="ChEBI" id="CHEBI:15377"/>
        <dbReference type="ChEBI" id="CHEBI:15378"/>
        <dbReference type="ChEBI" id="CHEBI:16708"/>
        <dbReference type="ChEBI" id="CHEBI:17368"/>
        <dbReference type="ChEBI" id="CHEBI:28938"/>
        <dbReference type="EC" id="3.5.4.2"/>
    </reaction>
</comment>
<keyword evidence="10" id="KW-1185">Reference proteome</keyword>
<dbReference type="EC" id="3.5.4.2" evidence="2 6"/>
<dbReference type="PANTHER" id="PTHR11113">
    <property type="entry name" value="N-ACETYLGLUCOSAMINE-6-PHOSPHATE DEACETYLASE"/>
    <property type="match status" value="1"/>
</dbReference>
<dbReference type="Gene3D" id="2.30.40.10">
    <property type="entry name" value="Urease, subunit C, domain 1"/>
    <property type="match status" value="1"/>
</dbReference>
<dbReference type="SUPFAM" id="SSF51556">
    <property type="entry name" value="Metallo-dependent hydrolases"/>
    <property type="match status" value="1"/>
</dbReference>
<dbReference type="InterPro" id="IPR006680">
    <property type="entry name" value="Amidohydro-rel"/>
</dbReference>
<proteinExistence type="inferred from homology"/>
<dbReference type="Proteomes" id="UP001149822">
    <property type="component" value="Unassembled WGS sequence"/>
</dbReference>
<dbReference type="Pfam" id="PF01979">
    <property type="entry name" value="Amidohydro_1"/>
    <property type="match status" value="1"/>
</dbReference>
<protein>
    <recommendedName>
        <fullName evidence="2 6">Adenine deaminase</fullName>
        <shortName evidence="6">Adenase</shortName>
        <shortName evidence="6">Adenine aminase</shortName>
        <ecNumber evidence="2 6">3.5.4.2</ecNumber>
    </recommendedName>
</protein>
<comment type="caution">
    <text evidence="9">The sequence shown here is derived from an EMBL/GenBank/DDBJ whole genome shotgun (WGS) entry which is preliminary data.</text>
</comment>
<dbReference type="SUPFAM" id="SSF51338">
    <property type="entry name" value="Composite domain of metallo-dependent hydrolases"/>
    <property type="match status" value="1"/>
</dbReference>
<evidence type="ECO:0000256" key="2">
    <source>
        <dbReference type="ARBA" id="ARBA00012782"/>
    </source>
</evidence>
<feature type="domain" description="Adenine deaminase C-terminal" evidence="8">
    <location>
        <begin position="394"/>
        <end position="561"/>
    </location>
</feature>
<dbReference type="InterPro" id="IPR026912">
    <property type="entry name" value="Adenine_deam_C"/>
</dbReference>
<dbReference type="PANTHER" id="PTHR11113:SF2">
    <property type="entry name" value="ADENINE DEAMINASE"/>
    <property type="match status" value="1"/>
</dbReference>
<dbReference type="NCBIfam" id="TIGR01178">
    <property type="entry name" value="ade"/>
    <property type="match status" value="1"/>
</dbReference>
<reference evidence="9" key="1">
    <citation type="submission" date="2022-12" db="EMBL/GenBank/DDBJ databases">
        <title>Paracoccus sp. EF6 isolated from a lake water.</title>
        <authorList>
            <person name="Liu H."/>
        </authorList>
    </citation>
    <scope>NUCLEOTIDE SEQUENCE</scope>
    <source>
        <strain evidence="9">EF6</strain>
    </source>
</reference>
<dbReference type="CDD" id="cd01295">
    <property type="entry name" value="AdeC"/>
    <property type="match status" value="1"/>
</dbReference>
<evidence type="ECO:0000313" key="9">
    <source>
        <dbReference type="EMBL" id="MCZ0961741.1"/>
    </source>
</evidence>
<organism evidence="9 10">
    <name type="scientific">Paracoccus benzoatiresistens</name>
    <dbReference type="NCBI Taxonomy" id="2997341"/>
    <lineage>
        <taxon>Bacteria</taxon>
        <taxon>Pseudomonadati</taxon>
        <taxon>Pseudomonadota</taxon>
        <taxon>Alphaproteobacteria</taxon>
        <taxon>Rhodobacterales</taxon>
        <taxon>Paracoccaceae</taxon>
        <taxon>Paracoccus</taxon>
    </lineage>
</organism>
<evidence type="ECO:0000256" key="1">
    <source>
        <dbReference type="ARBA" id="ARBA00006773"/>
    </source>
</evidence>
<dbReference type="InterPro" id="IPR006679">
    <property type="entry name" value="Adenine_deam"/>
</dbReference>
<evidence type="ECO:0000256" key="6">
    <source>
        <dbReference type="HAMAP-Rule" id="MF_01518"/>
    </source>
</evidence>
<dbReference type="InterPro" id="IPR032466">
    <property type="entry name" value="Metal_Hydrolase"/>
</dbReference>
<evidence type="ECO:0000259" key="8">
    <source>
        <dbReference type="Pfam" id="PF13382"/>
    </source>
</evidence>
<feature type="domain" description="Amidohydrolase-related" evidence="7">
    <location>
        <begin position="65"/>
        <end position="345"/>
    </location>
</feature>
<sequence>MDDLERRIAQARGDEPADLVLRGGQVFDLITGTMIAGDVAICGDCVVGMGEDYEARQVIDVTGLTLVPGFIDTHLHVESSLVTPFEFDRCVTPRGITTAICDPHEIANVIGLDGIRWFQAASERTLMDLRVQLSSCVPSTEMETAGARIEAEDLRAVMGHPSNIGLAEFMNYPGVIHRDPAVMAKLRLFQGGHIDGHCPQLSGRDLSAYVAAGIRTEHEATTAEEALEKLRKGMRALIREGSVSKDLAALQPVLTDVTAPYMCLCTDDRNPLDIAEQGHLDHMIRELIRRGSPVLAVYRAASLSAAEAFGLKDRGLIAPGLRADIVALDSLEHCRAQLVLCGGRVVDEASFAARGDLPPIGRHSVKAPAVTSGNFRHPGNRRETPVIGIIEGKIITAHLNEDIAPEDGDKRPDPSRDLARIAVIERHGRNGNIATGFVRGFDIRRGAIASTVCHDHHNIAVVGADYDDMALAANRLSDIEGGFVVAHAGRILAELPLPVAGLMSLEPFEAVRDRLILLREAARTLGVTLEEPFLQMAFLALPVIPALKITDRGMVDVTRFEIIAG</sequence>
<evidence type="ECO:0000256" key="3">
    <source>
        <dbReference type="ARBA" id="ARBA00022801"/>
    </source>
</evidence>
<dbReference type="Pfam" id="PF13382">
    <property type="entry name" value="Adenine_deam_C"/>
    <property type="match status" value="1"/>
</dbReference>
<keyword evidence="3 6" id="KW-0378">Hydrolase</keyword>
<evidence type="ECO:0000256" key="5">
    <source>
        <dbReference type="ARBA" id="ARBA00047720"/>
    </source>
</evidence>
<dbReference type="HAMAP" id="MF_01518">
    <property type="entry name" value="Adenine_deamin"/>
    <property type="match status" value="1"/>
</dbReference>
<accession>A0ABT4J3T2</accession>
<evidence type="ECO:0000313" key="10">
    <source>
        <dbReference type="Proteomes" id="UP001149822"/>
    </source>
</evidence>
<evidence type="ECO:0000259" key="7">
    <source>
        <dbReference type="Pfam" id="PF01979"/>
    </source>
</evidence>
<keyword evidence="4 6" id="KW-0464">Manganese</keyword>
<dbReference type="Gene3D" id="3.20.20.140">
    <property type="entry name" value="Metal-dependent hydrolases"/>
    <property type="match status" value="1"/>
</dbReference>
<dbReference type="RefSeq" id="WP_268941737.1">
    <property type="nucleotide sequence ID" value="NZ_JAPTYD010000009.1"/>
</dbReference>
<comment type="cofactor">
    <cofactor evidence="6">
        <name>Mn(2+)</name>
        <dbReference type="ChEBI" id="CHEBI:29035"/>
    </cofactor>
</comment>
<comment type="similarity">
    <text evidence="1 6">Belongs to the metallo-dependent hydrolases superfamily. Adenine deaminase family.</text>
</comment>
<dbReference type="InterPro" id="IPR011059">
    <property type="entry name" value="Metal-dep_hydrolase_composite"/>
</dbReference>
<evidence type="ECO:0000256" key="4">
    <source>
        <dbReference type="ARBA" id="ARBA00023211"/>
    </source>
</evidence>